<dbReference type="AlphaFoldDB" id="A0A218W7T9"/>
<dbReference type="Gene3D" id="3.40.50.1820">
    <property type="entry name" value="alpha/beta hydrolase"/>
    <property type="match status" value="1"/>
</dbReference>
<reference evidence="3" key="1">
    <citation type="journal article" date="2017" name="Plant J.">
        <title>The pomegranate (Punica granatum L.) genome and the genomics of punicalagin biosynthesis.</title>
        <authorList>
            <person name="Qin G."/>
            <person name="Xu C."/>
            <person name="Ming R."/>
            <person name="Tang H."/>
            <person name="Guyot R."/>
            <person name="Kramer E.M."/>
            <person name="Hu Y."/>
            <person name="Yi X."/>
            <person name="Qi Y."/>
            <person name="Xu X."/>
            <person name="Gao Z."/>
            <person name="Pan H."/>
            <person name="Jian J."/>
            <person name="Tian Y."/>
            <person name="Yue Z."/>
            <person name="Xu Y."/>
        </authorList>
    </citation>
    <scope>NUCLEOTIDE SEQUENCE [LARGE SCALE GENOMIC DNA]</scope>
    <source>
        <strain evidence="3">cv. Dabenzi</strain>
    </source>
</reference>
<evidence type="ECO:0000256" key="1">
    <source>
        <dbReference type="SAM" id="SignalP"/>
    </source>
</evidence>
<organism evidence="2 3">
    <name type="scientific">Punica granatum</name>
    <name type="common">Pomegranate</name>
    <dbReference type="NCBI Taxonomy" id="22663"/>
    <lineage>
        <taxon>Eukaryota</taxon>
        <taxon>Viridiplantae</taxon>
        <taxon>Streptophyta</taxon>
        <taxon>Embryophyta</taxon>
        <taxon>Tracheophyta</taxon>
        <taxon>Spermatophyta</taxon>
        <taxon>Magnoliopsida</taxon>
        <taxon>eudicotyledons</taxon>
        <taxon>Gunneridae</taxon>
        <taxon>Pentapetalae</taxon>
        <taxon>rosids</taxon>
        <taxon>malvids</taxon>
        <taxon>Myrtales</taxon>
        <taxon>Lythraceae</taxon>
        <taxon>Punica</taxon>
    </lineage>
</organism>
<protein>
    <submittedName>
        <fullName evidence="2">Uncharacterized protein</fullName>
    </submittedName>
</protein>
<evidence type="ECO:0000313" key="3">
    <source>
        <dbReference type="Proteomes" id="UP000197138"/>
    </source>
</evidence>
<dbReference type="Proteomes" id="UP000197138">
    <property type="component" value="Unassembled WGS sequence"/>
</dbReference>
<name>A0A218W7T9_PUNGR</name>
<feature type="chain" id="PRO_5012103601" evidence="1">
    <location>
        <begin position="23"/>
        <end position="84"/>
    </location>
</feature>
<feature type="signal peptide" evidence="1">
    <location>
        <begin position="1"/>
        <end position="22"/>
    </location>
</feature>
<gene>
    <name evidence="2" type="ORF">CDL15_Pgr025134</name>
</gene>
<dbReference type="EMBL" id="MTKT01004939">
    <property type="protein sequence ID" value="OWM68947.1"/>
    <property type="molecule type" value="Genomic_DNA"/>
</dbReference>
<proteinExistence type="predicted"/>
<comment type="caution">
    <text evidence="2">The sequence shown here is derived from an EMBL/GenBank/DDBJ whole genome shotgun (WGS) entry which is preliminary data.</text>
</comment>
<sequence length="84" mass="9643">MMSSSTCCLLTLLLLIISSASAIATAPFSYISPLRIVSGSLKQQQQKHEVNLHTFFFNQTLDHFSFRPQNYTTFKQKFVINFKH</sequence>
<evidence type="ECO:0000313" key="2">
    <source>
        <dbReference type="EMBL" id="OWM68947.1"/>
    </source>
</evidence>
<dbReference type="InterPro" id="IPR029058">
    <property type="entry name" value="AB_hydrolase_fold"/>
</dbReference>
<accession>A0A218W7T9</accession>
<keyword evidence="1" id="KW-0732">Signal</keyword>